<evidence type="ECO:0000259" key="3">
    <source>
        <dbReference type="PROSITE" id="PS50888"/>
    </source>
</evidence>
<dbReference type="GO" id="GO:0046983">
    <property type="term" value="F:protein dimerization activity"/>
    <property type="evidence" value="ECO:0007669"/>
    <property type="project" value="InterPro"/>
</dbReference>
<dbReference type="InterPro" id="IPR036638">
    <property type="entry name" value="HLH_DNA-bd_sf"/>
</dbReference>
<dbReference type="SMART" id="SM00353">
    <property type="entry name" value="HLH"/>
    <property type="match status" value="1"/>
</dbReference>
<accession>A0A9P4W462</accession>
<dbReference type="InterPro" id="IPR011598">
    <property type="entry name" value="bHLH_dom"/>
</dbReference>
<feature type="compositionally biased region" description="Polar residues" evidence="2">
    <location>
        <begin position="63"/>
        <end position="95"/>
    </location>
</feature>
<dbReference type="Proteomes" id="UP000801428">
    <property type="component" value="Unassembled WGS sequence"/>
</dbReference>
<feature type="region of interest" description="Disordered" evidence="2">
    <location>
        <begin position="58"/>
        <end position="103"/>
    </location>
</feature>
<keyword evidence="1" id="KW-0175">Coiled coil</keyword>
<organism evidence="4 5">
    <name type="scientific">Curvularia kusanoi</name>
    <name type="common">Cochliobolus kusanoi</name>
    <dbReference type="NCBI Taxonomy" id="90978"/>
    <lineage>
        <taxon>Eukaryota</taxon>
        <taxon>Fungi</taxon>
        <taxon>Dikarya</taxon>
        <taxon>Ascomycota</taxon>
        <taxon>Pezizomycotina</taxon>
        <taxon>Dothideomycetes</taxon>
        <taxon>Pleosporomycetidae</taxon>
        <taxon>Pleosporales</taxon>
        <taxon>Pleosporineae</taxon>
        <taxon>Pleosporaceae</taxon>
        <taxon>Curvularia</taxon>
    </lineage>
</organism>
<evidence type="ECO:0000313" key="4">
    <source>
        <dbReference type="EMBL" id="KAF2994965.1"/>
    </source>
</evidence>
<dbReference type="AlphaFoldDB" id="A0A9P4W462"/>
<dbReference type="EMBL" id="SWKU01000036">
    <property type="protein sequence ID" value="KAF2994965.1"/>
    <property type="molecule type" value="Genomic_DNA"/>
</dbReference>
<dbReference type="SUPFAM" id="SSF47459">
    <property type="entry name" value="HLH, helix-loop-helix DNA-binding domain"/>
    <property type="match status" value="1"/>
</dbReference>
<comment type="caution">
    <text evidence="4">The sequence shown here is derived from an EMBL/GenBank/DDBJ whole genome shotgun (WGS) entry which is preliminary data.</text>
</comment>
<evidence type="ECO:0000313" key="5">
    <source>
        <dbReference type="Proteomes" id="UP000801428"/>
    </source>
</evidence>
<sequence length="312" mass="34530">MNYPGYPNVANQDYSPSQEMLSYPDQLGNTYIPDNYTTSPEFSLDSFFDQAAYPPADMATAFPKNQGQYTTYPSSGAPTTDNTPSNRTSSYSNSRHPSDAAPLGKLEHFPFGFSFDPLSTEPFERACFSPNTHISSRTPSLCGDAPEKASSPSSSLTLSPRNLKRESPSSPDSAPEEQPAPTRPQRKRGRPRLDRNETVSSTSSPSSKNLKTGRLPHNQVERKYREGLNAELERLRRAVPTLPQSDEAGAMGQPKPSKAMVLASAIEYIQKLEEERDALKLDNDRLRQAAATGQTIRTWKAEDESLQDYLTN</sequence>
<evidence type="ECO:0000256" key="1">
    <source>
        <dbReference type="SAM" id="Coils"/>
    </source>
</evidence>
<keyword evidence="5" id="KW-1185">Reference proteome</keyword>
<gene>
    <name evidence="4" type="ORF">E8E13_003107</name>
</gene>
<feature type="compositionally biased region" description="Low complexity" evidence="2">
    <location>
        <begin position="150"/>
        <end position="160"/>
    </location>
</feature>
<feature type="domain" description="BHLH" evidence="3">
    <location>
        <begin position="212"/>
        <end position="272"/>
    </location>
</feature>
<feature type="region of interest" description="Disordered" evidence="2">
    <location>
        <begin position="134"/>
        <end position="222"/>
    </location>
</feature>
<feature type="region of interest" description="Disordered" evidence="2">
    <location>
        <begin position="1"/>
        <end position="22"/>
    </location>
</feature>
<feature type="compositionally biased region" description="Polar residues" evidence="2">
    <location>
        <begin position="9"/>
        <end position="20"/>
    </location>
</feature>
<dbReference type="PANTHER" id="PTHR47336">
    <property type="entry name" value="TRANSCRIPTION FACTOR HMS1-RELATED"/>
    <property type="match status" value="1"/>
</dbReference>
<dbReference type="Gene3D" id="4.10.280.10">
    <property type="entry name" value="Helix-loop-helix DNA-binding domain"/>
    <property type="match status" value="1"/>
</dbReference>
<dbReference type="InterPro" id="IPR052099">
    <property type="entry name" value="Regulatory_TF_Diverse"/>
</dbReference>
<feature type="compositionally biased region" description="Low complexity" evidence="2">
    <location>
        <begin position="168"/>
        <end position="180"/>
    </location>
</feature>
<dbReference type="PROSITE" id="PS50888">
    <property type="entry name" value="BHLH"/>
    <property type="match status" value="1"/>
</dbReference>
<protein>
    <recommendedName>
        <fullName evidence="3">BHLH domain-containing protein</fullName>
    </recommendedName>
</protein>
<reference evidence="4" key="1">
    <citation type="submission" date="2019-04" db="EMBL/GenBank/DDBJ databases">
        <title>Sequencing of skin fungus with MAO and IRED activity.</title>
        <authorList>
            <person name="Marsaioli A.J."/>
            <person name="Bonatto J.M.C."/>
            <person name="Reis Junior O."/>
        </authorList>
    </citation>
    <scope>NUCLEOTIDE SEQUENCE</scope>
    <source>
        <strain evidence="4">30M1</strain>
    </source>
</reference>
<evidence type="ECO:0000256" key="2">
    <source>
        <dbReference type="SAM" id="MobiDB-lite"/>
    </source>
</evidence>
<dbReference type="OrthoDB" id="2133190at2759"/>
<dbReference type="PANTHER" id="PTHR47336:SF2">
    <property type="entry name" value="TRANSCRIPTION FACTOR HMS1-RELATED"/>
    <property type="match status" value="1"/>
</dbReference>
<proteinExistence type="predicted"/>
<name>A0A9P4W462_CURKU</name>
<dbReference type="CDD" id="cd11395">
    <property type="entry name" value="bHLHzip_SREBP_like"/>
    <property type="match status" value="1"/>
</dbReference>
<feature type="coiled-coil region" evidence="1">
    <location>
        <begin position="262"/>
        <end position="289"/>
    </location>
</feature>
<dbReference type="Pfam" id="PF00010">
    <property type="entry name" value="HLH"/>
    <property type="match status" value="1"/>
</dbReference>